<feature type="domain" description="Protein CotJB" evidence="1">
    <location>
        <begin position="9"/>
        <end position="82"/>
    </location>
</feature>
<dbReference type="STRING" id="1128398.Curi_c21920"/>
<dbReference type="HOGENOM" id="CLU_163198_1_0_9"/>
<dbReference type="KEGG" id="cad:Curi_c21920"/>
<dbReference type="eggNOG" id="ENOG5032AW6">
    <property type="taxonomic scope" value="Bacteria"/>
</dbReference>
<sequence length="85" mass="10178">MFMNRERKALLMQIMEIDFSLLETSLYLATHPDDEHALRLHNTLAKKSKELIKVYECNFGPLTNKGMSKFPWQYINSPWPWDEKF</sequence>
<reference evidence="2 3" key="1">
    <citation type="journal article" date="2012" name="PLoS ONE">
        <title>The purine-utilizing bacterium Clostridium acidurici 9a: a genome-guided metabolic reconsideration.</title>
        <authorList>
            <person name="Hartwich K."/>
            <person name="Poehlein A."/>
            <person name="Daniel R."/>
        </authorList>
    </citation>
    <scope>NUCLEOTIDE SEQUENCE [LARGE SCALE GENOMIC DNA]</scope>
    <source>
        <strain evidence="3">ATCC 7906 / DSM 604 / BCRC 14475 / CIP 104303 / KCTC 5404 / NCIMB 10678 / 9a</strain>
    </source>
</reference>
<evidence type="ECO:0000259" key="1">
    <source>
        <dbReference type="Pfam" id="PF12652"/>
    </source>
</evidence>
<name>K0B2M6_GOTA9</name>
<gene>
    <name evidence="2" type="primary">cotJB</name>
    <name evidence="2" type="ordered locus">Curi_c21920</name>
</gene>
<evidence type="ECO:0000313" key="2">
    <source>
        <dbReference type="EMBL" id="AFS79195.1"/>
    </source>
</evidence>
<dbReference type="Proteomes" id="UP000006094">
    <property type="component" value="Chromosome"/>
</dbReference>
<evidence type="ECO:0000313" key="3">
    <source>
        <dbReference type="Proteomes" id="UP000006094"/>
    </source>
</evidence>
<dbReference type="EMBL" id="CP003326">
    <property type="protein sequence ID" value="AFS79195.1"/>
    <property type="molecule type" value="Genomic_DNA"/>
</dbReference>
<dbReference type="PIRSF" id="PIRSF010606">
    <property type="entry name" value="Spore_coat_CotJB"/>
    <property type="match status" value="1"/>
</dbReference>
<dbReference type="AlphaFoldDB" id="K0B2M6"/>
<organism evidence="2 3">
    <name type="scientific">Gottschalkia acidurici (strain ATCC 7906 / DSM 604 / BCRC 14475 / CIP 104303 / KCTC 5404 / NCIMB 10678 / 9a)</name>
    <name type="common">Clostridium acidurici</name>
    <dbReference type="NCBI Taxonomy" id="1128398"/>
    <lineage>
        <taxon>Bacteria</taxon>
        <taxon>Bacillati</taxon>
        <taxon>Bacillota</taxon>
        <taxon>Tissierellia</taxon>
        <taxon>Tissierellales</taxon>
        <taxon>Gottschalkiaceae</taxon>
        <taxon>Gottschalkia</taxon>
    </lineage>
</organism>
<dbReference type="InterPro" id="IPR016571">
    <property type="entry name" value="Spore_coat_assembly_CotJB"/>
</dbReference>
<proteinExistence type="predicted"/>
<dbReference type="InterPro" id="IPR024207">
    <property type="entry name" value="CotJB_dom"/>
</dbReference>
<keyword evidence="3" id="KW-1185">Reference proteome</keyword>
<protein>
    <submittedName>
        <fullName evidence="2">Spore coat composition protein, manganese catalase family</fullName>
    </submittedName>
</protein>
<accession>K0B2M6</accession>
<dbReference type="Pfam" id="PF12652">
    <property type="entry name" value="CotJB"/>
    <property type="match status" value="1"/>
</dbReference>